<gene>
    <name evidence="2" type="ORF">QN277_024646</name>
</gene>
<feature type="compositionally biased region" description="Polar residues" evidence="1">
    <location>
        <begin position="7"/>
        <end position="17"/>
    </location>
</feature>
<evidence type="ECO:0000313" key="2">
    <source>
        <dbReference type="EMBL" id="KAK4267928.1"/>
    </source>
</evidence>
<keyword evidence="3" id="KW-1185">Reference proteome</keyword>
<evidence type="ECO:0000313" key="3">
    <source>
        <dbReference type="Proteomes" id="UP001293593"/>
    </source>
</evidence>
<accession>A0AAE1JGF6</accession>
<reference evidence="2" key="1">
    <citation type="submission" date="2023-10" db="EMBL/GenBank/DDBJ databases">
        <title>Chromosome-level genome of the transformable northern wattle, Acacia crassicarpa.</title>
        <authorList>
            <person name="Massaro I."/>
            <person name="Sinha N.R."/>
            <person name="Poethig S."/>
            <person name="Leichty A.R."/>
        </authorList>
    </citation>
    <scope>NUCLEOTIDE SEQUENCE</scope>
    <source>
        <strain evidence="2">Acra3RX</strain>
        <tissue evidence="2">Leaf</tissue>
    </source>
</reference>
<dbReference type="EMBL" id="JAWXYG010000007">
    <property type="protein sequence ID" value="KAK4267928.1"/>
    <property type="molecule type" value="Genomic_DNA"/>
</dbReference>
<dbReference type="AlphaFoldDB" id="A0AAE1JGF6"/>
<dbReference type="Proteomes" id="UP001293593">
    <property type="component" value="Unassembled WGS sequence"/>
</dbReference>
<name>A0AAE1JGF6_9FABA</name>
<comment type="caution">
    <text evidence="2">The sequence shown here is derived from an EMBL/GenBank/DDBJ whole genome shotgun (WGS) entry which is preliminary data.</text>
</comment>
<sequence>MHCTKVQLLQNRGTQQKHVQRGTPLKQSSSWKEERHTNSFLQVLNKLHHRSHLLHLQVLNKLQLLVNLARSQRE</sequence>
<feature type="region of interest" description="Disordered" evidence="1">
    <location>
        <begin position="1"/>
        <end position="35"/>
    </location>
</feature>
<protein>
    <submittedName>
        <fullName evidence="2">Uncharacterized protein</fullName>
    </submittedName>
</protein>
<evidence type="ECO:0000256" key="1">
    <source>
        <dbReference type="SAM" id="MobiDB-lite"/>
    </source>
</evidence>
<proteinExistence type="predicted"/>
<organism evidence="2 3">
    <name type="scientific">Acacia crassicarpa</name>
    <name type="common">northern wattle</name>
    <dbReference type="NCBI Taxonomy" id="499986"/>
    <lineage>
        <taxon>Eukaryota</taxon>
        <taxon>Viridiplantae</taxon>
        <taxon>Streptophyta</taxon>
        <taxon>Embryophyta</taxon>
        <taxon>Tracheophyta</taxon>
        <taxon>Spermatophyta</taxon>
        <taxon>Magnoliopsida</taxon>
        <taxon>eudicotyledons</taxon>
        <taxon>Gunneridae</taxon>
        <taxon>Pentapetalae</taxon>
        <taxon>rosids</taxon>
        <taxon>fabids</taxon>
        <taxon>Fabales</taxon>
        <taxon>Fabaceae</taxon>
        <taxon>Caesalpinioideae</taxon>
        <taxon>mimosoid clade</taxon>
        <taxon>Acacieae</taxon>
        <taxon>Acacia</taxon>
    </lineage>
</organism>